<feature type="compositionally biased region" description="Basic and acidic residues" evidence="4">
    <location>
        <begin position="867"/>
        <end position="878"/>
    </location>
</feature>
<keyword evidence="1 3" id="KW-0597">Phosphoprotein</keyword>
<evidence type="ECO:0000256" key="5">
    <source>
        <dbReference type="SAM" id="Phobius"/>
    </source>
</evidence>
<keyword evidence="2" id="KW-0902">Two-component regulatory system</keyword>
<dbReference type="OMA" id="LTAWGMD"/>
<feature type="region of interest" description="Disordered" evidence="4">
    <location>
        <begin position="545"/>
        <end position="584"/>
    </location>
</feature>
<feature type="compositionally biased region" description="Low complexity" evidence="4">
    <location>
        <begin position="1102"/>
        <end position="1111"/>
    </location>
</feature>
<keyword evidence="5" id="KW-0812">Transmembrane</keyword>
<dbReference type="PANTHER" id="PTHR45339">
    <property type="entry name" value="HYBRID SIGNAL TRANSDUCTION HISTIDINE KINASE J"/>
    <property type="match status" value="1"/>
</dbReference>
<feature type="compositionally biased region" description="Polar residues" evidence="4">
    <location>
        <begin position="1"/>
        <end position="14"/>
    </location>
</feature>
<name>A0A1X0S6C2_RHIZD</name>
<evidence type="ECO:0000259" key="6">
    <source>
        <dbReference type="PROSITE" id="PS50110"/>
    </source>
</evidence>
<keyword evidence="5" id="KW-0472">Membrane</keyword>
<evidence type="ECO:0000313" key="8">
    <source>
        <dbReference type="Proteomes" id="UP000242381"/>
    </source>
</evidence>
<accession>A0A1X0S6C2</accession>
<feature type="compositionally biased region" description="Basic and acidic residues" evidence="4">
    <location>
        <begin position="1116"/>
        <end position="1125"/>
    </location>
</feature>
<dbReference type="SMART" id="SM00448">
    <property type="entry name" value="REC"/>
    <property type="match status" value="1"/>
</dbReference>
<dbReference type="GO" id="GO:0000156">
    <property type="term" value="F:phosphorelay response regulator activity"/>
    <property type="evidence" value="ECO:0007669"/>
    <property type="project" value="UniProtKB-ARBA"/>
</dbReference>
<keyword evidence="5" id="KW-1133">Transmembrane helix</keyword>
<protein>
    <recommendedName>
        <fullName evidence="6">Response regulatory domain-containing protein</fullName>
    </recommendedName>
</protein>
<dbReference type="SUPFAM" id="SSF52172">
    <property type="entry name" value="CheY-like"/>
    <property type="match status" value="1"/>
</dbReference>
<gene>
    <name evidence="7" type="ORF">BCV71DRAFT_213211</name>
</gene>
<feature type="transmembrane region" description="Helical" evidence="5">
    <location>
        <begin position="168"/>
        <end position="185"/>
    </location>
</feature>
<evidence type="ECO:0000256" key="3">
    <source>
        <dbReference type="PROSITE-ProRule" id="PRU00169"/>
    </source>
</evidence>
<dbReference type="Pfam" id="PF00072">
    <property type="entry name" value="Response_reg"/>
    <property type="match status" value="1"/>
</dbReference>
<feature type="region of interest" description="Disordered" evidence="4">
    <location>
        <begin position="1094"/>
        <end position="1137"/>
    </location>
</feature>
<feature type="compositionally biased region" description="Low complexity" evidence="4">
    <location>
        <begin position="798"/>
        <end position="807"/>
    </location>
</feature>
<feature type="domain" description="Response regulatory" evidence="6">
    <location>
        <begin position="908"/>
        <end position="1077"/>
    </location>
</feature>
<feature type="modified residue" description="4-aspartylphosphate" evidence="3">
    <location>
        <position position="957"/>
    </location>
</feature>
<evidence type="ECO:0000256" key="2">
    <source>
        <dbReference type="ARBA" id="ARBA00023012"/>
    </source>
</evidence>
<sequence>MNLNEKLSDQSNDIQNKEKQQPVRPQLSYLRTAWTSSEIYRATLKTLEPDQQEDPLTSRDDATFKLQLPRISIPEDTDQDEIVGQVFQMILVANVLCWCESILTTVIVLYTTDDWWRHAILPVYIVWWSIMILVLQHNTEYVYQYINWTQSSTVIMAASHSVMLHNPYYVLAFLPWVSFLLYMFARRILIAHETSSKRLKQHLQSEQEKIQTKIDETMNEYRDHQLTFMKTVSQEIQDVALMVITTLEQFSPTAILFNTHELLSACSLAIPTASVFAINTTIRQICHVSSHLHLLSRLVWQAWPRMNSNLIDNTLPELVTNEFDIGELLQNIGDAMAGVAAKLDVEFVIYHCENSLHHTMVIGDEGAIRHALINHLRNILECCTPGACIEVGLNVATITDSDNLTITFQVTHTASPAIRNSSAALLPNANLTAQLLSYIHATTTVETHKNQTRFEFAFELESGREENRKLFISKETLLLKNHYANIKFSNEPSLKELTKFIGNLKGLKIVLHAREKSSFAKHLTGCLASWNTDISHVPVVQRPQFQQHDDTGSETDVSTTSSTASVMAARSNTSAATTPPVPSPAIEEEHIHSIPPSFILIDDDVLTLEGKLNEFRAQPPASANVLHVKRHHQHKKSNLYQNFFHQGTTAIIHFTSLSNYKAVRDTIQCFTFLPNRDPFSMPRVVVVPKPAGPRRFLTALHTAWNNAVVEPHFSAIATSPSSPVPPIVSLLVQRELAANSPNSNSAVTSPSQEGNNRSSPGAANDASSTTTRRRPLSGIFSPSSDNNSHYFAAHHHQQQQQQQQQQQTANSPRRKSNTDQPMDYLTVKSTGSPNNPNLSPCEVVTNVAGDMCDQKASSPNASPAVQEQKDDEVKEKKMSRAMSNFKLHKKKKKDKRTPFGNVVSPPINVLIVEDNIINQAILSVWMKKHQIKFSVASNGLEAVDKWKSGKFHLILMDIQLPVMNGIEATKTIRSIEKEQKIGVLPMSSSFLRQQQAVAAAAANTIMNEQQEEDLPPMLSEEDKRVTPSIFRSPVIIVALTASSLESDRHAALAAGCNDFLTKPVSLEWLEKKIIEWGCMQALIDFEGWRRWKKTAEPKKPSTPKVTTPTVTEEMEAEKRRIEELSKSPNRTGIMLPGVGNLVKSRRLSSVDRYTLKASKSDSDTQSANQMQLRPSSSASTASSRSKKDCDEDDSNSLKKAIRSKGQQMSM</sequence>
<dbReference type="InterPro" id="IPR011006">
    <property type="entry name" value="CheY-like_superfamily"/>
</dbReference>
<feature type="region of interest" description="Disordered" evidence="4">
    <location>
        <begin position="852"/>
        <end position="898"/>
    </location>
</feature>
<feature type="compositionally biased region" description="Polar residues" evidence="4">
    <location>
        <begin position="1163"/>
        <end position="1174"/>
    </location>
</feature>
<dbReference type="Gene3D" id="3.40.50.2300">
    <property type="match status" value="1"/>
</dbReference>
<dbReference type="InterPro" id="IPR001789">
    <property type="entry name" value="Sig_transdc_resp-reg_receiver"/>
</dbReference>
<proteinExistence type="predicted"/>
<feature type="region of interest" description="Disordered" evidence="4">
    <location>
        <begin position="1156"/>
        <end position="1210"/>
    </location>
</feature>
<dbReference type="VEuPathDB" id="FungiDB:BCV72DRAFT_108684"/>
<reference evidence="7 8" key="1">
    <citation type="journal article" date="2016" name="Proc. Natl. Acad. Sci. U.S.A.">
        <title>Lipid metabolic changes in an early divergent fungus govern the establishment of a mutualistic symbiosis with endobacteria.</title>
        <authorList>
            <person name="Lastovetsky O.A."/>
            <person name="Gaspar M.L."/>
            <person name="Mondo S.J."/>
            <person name="LaButti K.M."/>
            <person name="Sandor L."/>
            <person name="Grigoriev I.V."/>
            <person name="Henry S.A."/>
            <person name="Pawlowska T.E."/>
        </authorList>
    </citation>
    <scope>NUCLEOTIDE SEQUENCE [LARGE SCALE GENOMIC DNA]</scope>
    <source>
        <strain evidence="7 8">ATCC 11559</strain>
    </source>
</reference>
<feature type="region of interest" description="Disordered" evidence="4">
    <location>
        <begin position="1"/>
        <end position="24"/>
    </location>
</feature>
<evidence type="ECO:0000313" key="7">
    <source>
        <dbReference type="EMBL" id="ORE19815.1"/>
    </source>
</evidence>
<dbReference type="CDD" id="cd17546">
    <property type="entry name" value="REC_hyHK_CKI1_RcsC-like"/>
    <property type="match status" value="1"/>
</dbReference>
<feature type="region of interest" description="Disordered" evidence="4">
    <location>
        <begin position="740"/>
        <end position="840"/>
    </location>
</feature>
<evidence type="ECO:0000256" key="4">
    <source>
        <dbReference type="SAM" id="MobiDB-lite"/>
    </source>
</evidence>
<feature type="compositionally biased region" description="Polar residues" evidence="4">
    <location>
        <begin position="827"/>
        <end position="838"/>
    </location>
</feature>
<feature type="transmembrane region" description="Helical" evidence="5">
    <location>
        <begin position="115"/>
        <end position="135"/>
    </location>
</feature>
<dbReference type="Proteomes" id="UP000242381">
    <property type="component" value="Unassembled WGS sequence"/>
</dbReference>
<feature type="compositionally biased region" description="Polar residues" evidence="4">
    <location>
        <begin position="740"/>
        <end position="770"/>
    </location>
</feature>
<dbReference type="AlphaFoldDB" id="A0A1X0S6C2"/>
<feature type="compositionally biased region" description="Basic residues" evidence="4">
    <location>
        <begin position="886"/>
        <end position="895"/>
    </location>
</feature>
<evidence type="ECO:0000256" key="1">
    <source>
        <dbReference type="ARBA" id="ARBA00022553"/>
    </source>
</evidence>
<dbReference type="FunFam" id="3.40.50.2300:FF:000146">
    <property type="entry name" value="Putative two-component response regulator SSK1p"/>
    <property type="match status" value="1"/>
</dbReference>
<organism evidence="7 8">
    <name type="scientific">Rhizopus microsporus</name>
    <dbReference type="NCBI Taxonomy" id="58291"/>
    <lineage>
        <taxon>Eukaryota</taxon>
        <taxon>Fungi</taxon>
        <taxon>Fungi incertae sedis</taxon>
        <taxon>Mucoromycota</taxon>
        <taxon>Mucoromycotina</taxon>
        <taxon>Mucoromycetes</taxon>
        <taxon>Mucorales</taxon>
        <taxon>Mucorineae</taxon>
        <taxon>Rhizopodaceae</taxon>
        <taxon>Rhizopus</taxon>
    </lineage>
</organism>
<dbReference type="PROSITE" id="PS50110">
    <property type="entry name" value="RESPONSE_REGULATORY"/>
    <property type="match status" value="1"/>
</dbReference>
<dbReference type="PANTHER" id="PTHR45339:SF1">
    <property type="entry name" value="HYBRID SIGNAL TRANSDUCTION HISTIDINE KINASE J"/>
    <property type="match status" value="1"/>
</dbReference>
<feature type="transmembrane region" description="Helical" evidence="5">
    <location>
        <begin position="89"/>
        <end position="109"/>
    </location>
</feature>
<feature type="compositionally biased region" description="Polar residues" evidence="4">
    <location>
        <begin position="780"/>
        <end position="789"/>
    </location>
</feature>
<dbReference type="EMBL" id="KV921304">
    <property type="protein sequence ID" value="ORE19815.1"/>
    <property type="molecule type" value="Genomic_DNA"/>
</dbReference>
<feature type="compositionally biased region" description="Low complexity" evidence="4">
    <location>
        <begin position="554"/>
        <end position="578"/>
    </location>
</feature>